<evidence type="ECO:0000313" key="1">
    <source>
        <dbReference type="EMBL" id="KAL1307025.1"/>
    </source>
</evidence>
<sequence>MSTTTALEPVSNITLQKPLSRLGRGPGLIIITDQASLSKGSINHTLDPLPRQKWAEEGYAVAELRISEDSEFQSDLVTAIRGLEQLAECSSDTGFGLISYLTSGSAAIASDIIDKAPEVIVVVSYGEGHLFVQSKPILQHLAGRSKTAPNGVANKVYTYPTAEAFFVLPSHAAFNSPAAAVSHTRTLAFIKPILGGPYFDLEAIWEEHTLYEFEERDVAKTMATMVQEPYVNHVPTITGGIGRLKLTGFYRDHFIFNNPDDTALELVSRTVGIDRVIDEFIFSFTHDKIIDWLLPGVPPTGKHVKVPFTGVVNIRGDHLYHEHIWWDQATVLVQLGLLPEYLPFPYPINGKMPEPGNRFEYRVPAAGVETATKLADENAVESNAFFDFAPREVEDK</sequence>
<proteinExistence type="predicted"/>
<dbReference type="GeneID" id="95979350"/>
<dbReference type="PANTHER" id="PTHR38436:SF3">
    <property type="entry name" value="CARBOXYMETHYLENEBUTENOLIDASE-RELATED"/>
    <property type="match status" value="1"/>
</dbReference>
<accession>A0ABR3PLV9</accession>
<keyword evidence="2" id="KW-1185">Reference proteome</keyword>
<dbReference type="InterPro" id="IPR009959">
    <property type="entry name" value="Cyclase_SnoaL-like"/>
</dbReference>
<dbReference type="InterPro" id="IPR032710">
    <property type="entry name" value="NTF2-like_dom_sf"/>
</dbReference>
<dbReference type="Proteomes" id="UP001562354">
    <property type="component" value="Unassembled WGS sequence"/>
</dbReference>
<dbReference type="PANTHER" id="PTHR38436">
    <property type="entry name" value="POLYKETIDE CYCLASE SNOAL-LIKE DOMAIN"/>
    <property type="match status" value="1"/>
</dbReference>
<comment type="caution">
    <text evidence="1">The sequence shown here is derived from an EMBL/GenBank/DDBJ whole genome shotgun (WGS) entry which is preliminary data.</text>
</comment>
<reference evidence="1 2" key="1">
    <citation type="submission" date="2024-07" db="EMBL/GenBank/DDBJ databases">
        <title>Draft sequence of the Neodothiora populina.</title>
        <authorList>
            <person name="Drown D.D."/>
            <person name="Schuette U.S."/>
            <person name="Buechlein A.B."/>
            <person name="Rusch D.R."/>
            <person name="Winton L.W."/>
            <person name="Adams G.A."/>
        </authorList>
    </citation>
    <scope>NUCLEOTIDE SEQUENCE [LARGE SCALE GENOMIC DNA]</scope>
    <source>
        <strain evidence="1 2">CPC 39397</strain>
    </source>
</reference>
<dbReference type="SUPFAM" id="SSF54427">
    <property type="entry name" value="NTF2-like"/>
    <property type="match status" value="1"/>
</dbReference>
<dbReference type="RefSeq" id="XP_069203297.1">
    <property type="nucleotide sequence ID" value="XM_069345463.1"/>
</dbReference>
<gene>
    <name evidence="1" type="ORF">AAFC00_005651</name>
</gene>
<evidence type="ECO:0008006" key="3">
    <source>
        <dbReference type="Google" id="ProtNLM"/>
    </source>
</evidence>
<organism evidence="1 2">
    <name type="scientific">Neodothiora populina</name>
    <dbReference type="NCBI Taxonomy" id="2781224"/>
    <lineage>
        <taxon>Eukaryota</taxon>
        <taxon>Fungi</taxon>
        <taxon>Dikarya</taxon>
        <taxon>Ascomycota</taxon>
        <taxon>Pezizomycotina</taxon>
        <taxon>Dothideomycetes</taxon>
        <taxon>Dothideomycetidae</taxon>
        <taxon>Dothideales</taxon>
        <taxon>Dothioraceae</taxon>
        <taxon>Neodothiora</taxon>
    </lineage>
</organism>
<protein>
    <recommendedName>
        <fullName evidence="3">Carboxymethylenebutenolidase</fullName>
    </recommendedName>
</protein>
<dbReference type="EMBL" id="JBFMKM010000004">
    <property type="protein sequence ID" value="KAL1307025.1"/>
    <property type="molecule type" value="Genomic_DNA"/>
</dbReference>
<evidence type="ECO:0000313" key="2">
    <source>
        <dbReference type="Proteomes" id="UP001562354"/>
    </source>
</evidence>
<dbReference type="Gene3D" id="3.10.450.50">
    <property type="match status" value="1"/>
</dbReference>
<name>A0ABR3PLV9_9PEZI</name>